<feature type="transmembrane region" description="Helical" evidence="1">
    <location>
        <begin position="239"/>
        <end position="259"/>
    </location>
</feature>
<dbReference type="RefSeq" id="WP_053434293.1">
    <property type="nucleotide sequence ID" value="NZ_LGUF01000007.1"/>
</dbReference>
<evidence type="ECO:0000313" key="3">
    <source>
        <dbReference type="Proteomes" id="UP000037109"/>
    </source>
</evidence>
<dbReference type="Proteomes" id="UP000037109">
    <property type="component" value="Unassembled WGS sequence"/>
</dbReference>
<dbReference type="PANTHER" id="PTHR37305:SF1">
    <property type="entry name" value="MEMBRANE PROTEIN"/>
    <property type="match status" value="1"/>
</dbReference>
<reference evidence="3" key="1">
    <citation type="submission" date="2015-07" db="EMBL/GenBank/DDBJ databases">
        <title>Fjat-10036 dsm4.</title>
        <authorList>
            <person name="Liu B."/>
            <person name="Wang J."/>
            <person name="Zhu Y."/>
            <person name="Liu G."/>
            <person name="Chen Q."/>
            <person name="Chen Z."/>
            <person name="Lan J."/>
            <person name="Che J."/>
            <person name="Ge C."/>
            <person name="Shi H."/>
            <person name="Pan Z."/>
            <person name="Liu X."/>
        </authorList>
    </citation>
    <scope>NUCLEOTIDE SEQUENCE [LARGE SCALE GENOMIC DNA]</scope>
    <source>
        <strain evidence="3">DSM 4</strain>
    </source>
</reference>
<evidence type="ECO:0000313" key="2">
    <source>
        <dbReference type="EMBL" id="KON86936.1"/>
    </source>
</evidence>
<dbReference type="GO" id="GO:0005886">
    <property type="term" value="C:plasma membrane"/>
    <property type="evidence" value="ECO:0007669"/>
    <property type="project" value="UniProtKB-SubCell"/>
</dbReference>
<feature type="transmembrane region" description="Helical" evidence="1">
    <location>
        <begin position="20"/>
        <end position="38"/>
    </location>
</feature>
<evidence type="ECO:0000256" key="1">
    <source>
        <dbReference type="SAM" id="Phobius"/>
    </source>
</evidence>
<keyword evidence="3" id="KW-1185">Reference proteome</keyword>
<dbReference type="PATRIC" id="fig|1459.3.peg.1916"/>
<accession>A0A0M0GBY6</accession>
<gene>
    <name evidence="2" type="ORF">AF332_09030</name>
</gene>
<feature type="transmembrane region" description="Helical" evidence="1">
    <location>
        <begin position="113"/>
        <end position="136"/>
    </location>
</feature>
<dbReference type="GO" id="GO:0140359">
    <property type="term" value="F:ABC-type transporter activity"/>
    <property type="evidence" value="ECO:0007669"/>
    <property type="project" value="InterPro"/>
</dbReference>
<dbReference type="Pfam" id="PF12679">
    <property type="entry name" value="ABC2_membrane_2"/>
    <property type="match status" value="1"/>
</dbReference>
<dbReference type="PANTHER" id="PTHR37305">
    <property type="entry name" value="INTEGRAL MEMBRANE PROTEIN-RELATED"/>
    <property type="match status" value="1"/>
</dbReference>
<proteinExistence type="predicted"/>
<protein>
    <recommendedName>
        <fullName evidence="4">ABC transporter permease</fullName>
    </recommendedName>
</protein>
<sequence>MLGLIRNEWMKIFRRPGTYVMVGLLLIMTTVAGAFIKYQESGGTVPDNTEWKRGLQTQNESYQKQLEEMGEMAPREMKEQYQREIAINEYRIENDISPNQEYSVWGFVSDTSLLIEFAGLFTIIIAGGIVASEFTWGTIKLLLIRPIKRVKILGAKYITVVLFGLMMLVILFGYSALLGSLLFGLPEKAIPYLNYYNGTVTEQSMGLHLIGYYGLKSINMLMLATMAFMISAVFRNSSLAIGLSLFLMFMGGQVTRLIALKYDWAKYSLFANTDLLQYFEGVPMVQGMTIGFSIMMILIYFLIFQVLSFCVFNKRDVSA</sequence>
<dbReference type="STRING" id="1459.AF332_09030"/>
<dbReference type="AlphaFoldDB" id="A0A0M0GBY6"/>
<dbReference type="EMBL" id="LGUF01000007">
    <property type="protein sequence ID" value="KON86936.1"/>
    <property type="molecule type" value="Genomic_DNA"/>
</dbReference>
<dbReference type="OrthoDB" id="8613028at2"/>
<keyword evidence="1" id="KW-0812">Transmembrane</keyword>
<feature type="transmembrane region" description="Helical" evidence="1">
    <location>
        <begin position="290"/>
        <end position="312"/>
    </location>
</feature>
<comment type="caution">
    <text evidence="2">The sequence shown here is derived from an EMBL/GenBank/DDBJ whole genome shotgun (WGS) entry which is preliminary data.</text>
</comment>
<feature type="transmembrane region" description="Helical" evidence="1">
    <location>
        <begin position="205"/>
        <end position="227"/>
    </location>
</feature>
<feature type="transmembrane region" description="Helical" evidence="1">
    <location>
        <begin position="157"/>
        <end position="185"/>
    </location>
</feature>
<evidence type="ECO:0008006" key="4">
    <source>
        <dbReference type="Google" id="ProtNLM"/>
    </source>
</evidence>
<keyword evidence="1" id="KW-1133">Transmembrane helix</keyword>
<organism evidence="2 3">
    <name type="scientific">Sporosarcina globispora</name>
    <name type="common">Bacillus globisporus</name>
    <dbReference type="NCBI Taxonomy" id="1459"/>
    <lineage>
        <taxon>Bacteria</taxon>
        <taxon>Bacillati</taxon>
        <taxon>Bacillota</taxon>
        <taxon>Bacilli</taxon>
        <taxon>Bacillales</taxon>
        <taxon>Caryophanaceae</taxon>
        <taxon>Sporosarcina</taxon>
    </lineage>
</organism>
<name>A0A0M0GBY6_SPOGL</name>
<keyword evidence="1" id="KW-0472">Membrane</keyword>